<evidence type="ECO:0000313" key="10">
    <source>
        <dbReference type="EMBL" id="TBU21524.1"/>
    </source>
</evidence>
<sequence>MLAGGSISTIPHLKAYLPRRLLSHTAIRQGQRENLLFNRHTYSWFWLRDSCQCPSCIHPTTRQKLHRTSDIPVNVKPVEANGLRLSKDGVHINWDSGHESFYSSEFLRRYASRESKTEYHRDVERVLWNVKKLKAAPNLYLPYDAVKTPAGLHTGLTQLIQYGLLFVTGVPTEKTSNEECELRALGERFGELRRTFYGETWDVKNIRNSRNIAYTNVDLGLHMDLLYFQHPPRYQILHCLRNRVEGGTSIFVDAVHVASELRLENKTAFYALAHNDVTFHYINDGHHLHHSHPTIQLSLSPSSSKSTSAYPKKPKKRRSIEFINYSPPFQAPLPLEVKPQEFVPALKKFADMLEDPAVRFEYLLKEGDAVLFDNRRVLHARTAFHEKEAESNEEETNRWLKGCYLEADAILDRRRVLNAQLEEAAKA</sequence>
<gene>
    <name evidence="10" type="ORF">BD311DRAFT_229167</name>
</gene>
<dbReference type="Proteomes" id="UP000292957">
    <property type="component" value="Unassembled WGS sequence"/>
</dbReference>
<dbReference type="GO" id="GO:0016706">
    <property type="term" value="F:2-oxoglutarate-dependent dioxygenase activity"/>
    <property type="evidence" value="ECO:0007669"/>
    <property type="project" value="UniProtKB-ARBA"/>
</dbReference>
<reference evidence="10" key="1">
    <citation type="submission" date="2019-01" db="EMBL/GenBank/DDBJ databases">
        <title>Draft genome sequences of three monokaryotic isolates of the white-rot basidiomycete fungus Dichomitus squalens.</title>
        <authorList>
            <consortium name="DOE Joint Genome Institute"/>
            <person name="Lopez S.C."/>
            <person name="Andreopoulos B."/>
            <person name="Pangilinan J."/>
            <person name="Lipzen A."/>
            <person name="Riley R."/>
            <person name="Ahrendt S."/>
            <person name="Ng V."/>
            <person name="Barry K."/>
            <person name="Daum C."/>
            <person name="Grigoriev I.V."/>
            <person name="Hilden K.S."/>
            <person name="Makela M.R."/>
            <person name="de Vries R.P."/>
        </authorList>
    </citation>
    <scope>NUCLEOTIDE SEQUENCE [LARGE SCALE GENOMIC DNA]</scope>
    <source>
        <strain evidence="10">OM18370.1</strain>
    </source>
</reference>
<dbReference type="Pfam" id="PF06155">
    <property type="entry name" value="GBBH-like_N"/>
    <property type="match status" value="1"/>
</dbReference>
<dbReference type="Pfam" id="PF02668">
    <property type="entry name" value="TauD"/>
    <property type="match status" value="1"/>
</dbReference>
<protein>
    <submittedName>
        <fullName evidence="10">Clavaminate synthase-like protein</fullName>
    </submittedName>
</protein>
<dbReference type="AlphaFoldDB" id="A0A4Q9M3T9"/>
<evidence type="ECO:0000259" key="9">
    <source>
        <dbReference type="Pfam" id="PF06155"/>
    </source>
</evidence>
<name>A0A4Q9M3T9_9APHY</name>
<keyword evidence="3" id="KW-0479">Metal-binding</keyword>
<dbReference type="PANTHER" id="PTHR10696:SF25">
    <property type="entry name" value="OXIDOREDUCTASE AIM17-RELATED"/>
    <property type="match status" value="1"/>
</dbReference>
<dbReference type="InterPro" id="IPR038492">
    <property type="entry name" value="GBBH-like_N_sf"/>
</dbReference>
<organism evidence="10">
    <name type="scientific">Dichomitus squalens</name>
    <dbReference type="NCBI Taxonomy" id="114155"/>
    <lineage>
        <taxon>Eukaryota</taxon>
        <taxon>Fungi</taxon>
        <taxon>Dikarya</taxon>
        <taxon>Basidiomycota</taxon>
        <taxon>Agaricomycotina</taxon>
        <taxon>Agaricomycetes</taxon>
        <taxon>Polyporales</taxon>
        <taxon>Polyporaceae</taxon>
        <taxon>Dichomitus</taxon>
    </lineage>
</organism>
<feature type="compositionally biased region" description="Low complexity" evidence="7">
    <location>
        <begin position="298"/>
        <end position="311"/>
    </location>
</feature>
<evidence type="ECO:0000256" key="4">
    <source>
        <dbReference type="ARBA" id="ARBA00022964"/>
    </source>
</evidence>
<dbReference type="Gene3D" id="3.60.130.10">
    <property type="entry name" value="Clavaminate synthase-like"/>
    <property type="match status" value="1"/>
</dbReference>
<dbReference type="GO" id="GO:0005739">
    <property type="term" value="C:mitochondrion"/>
    <property type="evidence" value="ECO:0007669"/>
    <property type="project" value="TreeGrafter"/>
</dbReference>
<evidence type="ECO:0000256" key="5">
    <source>
        <dbReference type="ARBA" id="ARBA00023002"/>
    </source>
</evidence>
<dbReference type="InterPro" id="IPR010376">
    <property type="entry name" value="GBBH-like_N"/>
</dbReference>
<comment type="cofactor">
    <cofactor evidence="1">
        <name>Fe(2+)</name>
        <dbReference type="ChEBI" id="CHEBI:29033"/>
    </cofactor>
</comment>
<dbReference type="SUPFAM" id="SSF51197">
    <property type="entry name" value="Clavaminate synthase-like"/>
    <property type="match status" value="1"/>
</dbReference>
<dbReference type="EMBL" id="ML143599">
    <property type="protein sequence ID" value="TBU21524.1"/>
    <property type="molecule type" value="Genomic_DNA"/>
</dbReference>
<comment type="similarity">
    <text evidence="2">Belongs to the gamma-BBH/TMLD family.</text>
</comment>
<feature type="domain" description="Gamma-butyrobetaine hydroxylase-like N-terminal" evidence="9">
    <location>
        <begin position="39"/>
        <end position="108"/>
    </location>
</feature>
<dbReference type="OrthoDB" id="406634at2759"/>
<dbReference type="InterPro" id="IPR003819">
    <property type="entry name" value="TauD/TfdA-like"/>
</dbReference>
<evidence type="ECO:0000256" key="1">
    <source>
        <dbReference type="ARBA" id="ARBA00001954"/>
    </source>
</evidence>
<dbReference type="InterPro" id="IPR042098">
    <property type="entry name" value="TauD-like_sf"/>
</dbReference>
<dbReference type="GO" id="GO:0045329">
    <property type="term" value="P:carnitine biosynthetic process"/>
    <property type="evidence" value="ECO:0007669"/>
    <property type="project" value="TreeGrafter"/>
</dbReference>
<dbReference type="InterPro" id="IPR050411">
    <property type="entry name" value="AlphaKG_dependent_hydroxylases"/>
</dbReference>
<dbReference type="Gene3D" id="3.30.2020.30">
    <property type="match status" value="1"/>
</dbReference>
<proteinExistence type="inferred from homology"/>
<feature type="domain" description="TauD/TfdA-like" evidence="8">
    <location>
        <begin position="155"/>
        <end position="404"/>
    </location>
</feature>
<keyword evidence="6" id="KW-0408">Iron</keyword>
<feature type="region of interest" description="Disordered" evidence="7">
    <location>
        <begin position="292"/>
        <end position="315"/>
    </location>
</feature>
<evidence type="ECO:0000256" key="6">
    <source>
        <dbReference type="ARBA" id="ARBA00023004"/>
    </source>
</evidence>
<evidence type="ECO:0000256" key="2">
    <source>
        <dbReference type="ARBA" id="ARBA00008654"/>
    </source>
</evidence>
<dbReference type="PANTHER" id="PTHR10696">
    <property type="entry name" value="GAMMA-BUTYROBETAINE HYDROXYLASE-RELATED"/>
    <property type="match status" value="1"/>
</dbReference>
<keyword evidence="5" id="KW-0560">Oxidoreductase</keyword>
<keyword evidence="4" id="KW-0223">Dioxygenase</keyword>
<dbReference type="CDD" id="cd00250">
    <property type="entry name" value="CAS_like"/>
    <property type="match status" value="1"/>
</dbReference>
<evidence type="ECO:0000256" key="3">
    <source>
        <dbReference type="ARBA" id="ARBA00022723"/>
    </source>
</evidence>
<evidence type="ECO:0000256" key="7">
    <source>
        <dbReference type="SAM" id="MobiDB-lite"/>
    </source>
</evidence>
<dbReference type="GO" id="GO:0046872">
    <property type="term" value="F:metal ion binding"/>
    <property type="evidence" value="ECO:0007669"/>
    <property type="project" value="UniProtKB-KW"/>
</dbReference>
<evidence type="ECO:0000259" key="8">
    <source>
        <dbReference type="Pfam" id="PF02668"/>
    </source>
</evidence>
<accession>A0A4Q9M3T9</accession>